<name>A0ABN3J4K6_9ACTN</name>
<keyword evidence="3" id="KW-0378">Hydrolase</keyword>
<dbReference type="PANTHER" id="PTHR47359:SF3">
    <property type="entry name" value="NLP_P60 DOMAIN-CONTAINING PROTEIN-RELATED"/>
    <property type="match status" value="1"/>
</dbReference>
<keyword evidence="8" id="KW-1185">Reference proteome</keyword>
<evidence type="ECO:0000256" key="1">
    <source>
        <dbReference type="ARBA" id="ARBA00007074"/>
    </source>
</evidence>
<evidence type="ECO:0000256" key="5">
    <source>
        <dbReference type="SAM" id="MobiDB-lite"/>
    </source>
</evidence>
<reference evidence="7 8" key="1">
    <citation type="journal article" date="2019" name="Int. J. Syst. Evol. Microbiol.">
        <title>The Global Catalogue of Microorganisms (GCM) 10K type strain sequencing project: providing services to taxonomists for standard genome sequencing and annotation.</title>
        <authorList>
            <consortium name="The Broad Institute Genomics Platform"/>
            <consortium name="The Broad Institute Genome Sequencing Center for Infectious Disease"/>
            <person name="Wu L."/>
            <person name="Ma J."/>
        </authorList>
    </citation>
    <scope>NUCLEOTIDE SEQUENCE [LARGE SCALE GENOMIC DNA]</scope>
    <source>
        <strain evidence="7 8">JCM 3325</strain>
    </source>
</reference>
<dbReference type="EMBL" id="BAAARW010000012">
    <property type="protein sequence ID" value="GAA2421168.1"/>
    <property type="molecule type" value="Genomic_DNA"/>
</dbReference>
<dbReference type="Proteomes" id="UP001501231">
    <property type="component" value="Unassembled WGS sequence"/>
</dbReference>
<evidence type="ECO:0000256" key="4">
    <source>
        <dbReference type="ARBA" id="ARBA00022807"/>
    </source>
</evidence>
<keyword evidence="4" id="KW-0788">Thiol protease</keyword>
<comment type="similarity">
    <text evidence="1">Belongs to the peptidase C40 family.</text>
</comment>
<dbReference type="InterPro" id="IPR000064">
    <property type="entry name" value="NLP_P60_dom"/>
</dbReference>
<accession>A0ABN3J4K6</accession>
<dbReference type="PROSITE" id="PS51935">
    <property type="entry name" value="NLPC_P60"/>
    <property type="match status" value="1"/>
</dbReference>
<feature type="compositionally biased region" description="Basic and acidic residues" evidence="5">
    <location>
        <begin position="261"/>
        <end position="271"/>
    </location>
</feature>
<dbReference type="RefSeq" id="WP_344590100.1">
    <property type="nucleotide sequence ID" value="NZ_BAAARW010000012.1"/>
</dbReference>
<dbReference type="InterPro" id="IPR038765">
    <property type="entry name" value="Papain-like_cys_pep_sf"/>
</dbReference>
<dbReference type="PANTHER" id="PTHR47359">
    <property type="entry name" value="PEPTIDOGLYCAN DL-ENDOPEPTIDASE CWLO"/>
    <property type="match status" value="1"/>
</dbReference>
<evidence type="ECO:0000313" key="8">
    <source>
        <dbReference type="Proteomes" id="UP001501231"/>
    </source>
</evidence>
<sequence length="416" mass="43803">MRRGFGRGPRGDEGSTQIVMLLAMVCAFGLALLAIQVAQANDMRTRGQIAADAAAIAAVTPLRDAALTTALDGQMPDIVGLWTVEPNENAGNPVYAQKARDYAKRNDAELVGKPHPTGVRGYTMKVSVQTKDCFLKEENELTKQDREDLRNGRNICTDRSGRTGISKGRGTATAIAELKLPTCGYVGAPQPSPPPGEEEPTSGVPQRLECDDVVVWRSGGGGPDREEVLRLFKIRLVAEEDPEPYTGAPPTGLPSGPYVEGKCRKDGPKPDKSLPFGERIVAWAQCWLGTPYSWGGGGPNGPSYGICCSPGGYSGTGTFGFDCSGLTEYAVYQASGGKIVIGSTTYVQINAGIPVSSPSQLQPGDLIFPHMGHVAIYAGGGMMVEAPSTGDVVKVSPIAGRGFLAGRRIPPPAGDR</sequence>
<keyword evidence="2" id="KW-0645">Protease</keyword>
<feature type="domain" description="NlpC/P60" evidence="6">
    <location>
        <begin position="274"/>
        <end position="416"/>
    </location>
</feature>
<protein>
    <recommendedName>
        <fullName evidence="6">NlpC/P60 domain-containing protein</fullName>
    </recommendedName>
</protein>
<dbReference type="Pfam" id="PF00877">
    <property type="entry name" value="NLPC_P60"/>
    <property type="match status" value="1"/>
</dbReference>
<dbReference type="Gene3D" id="3.90.1720.10">
    <property type="entry name" value="endopeptidase domain like (from Nostoc punctiforme)"/>
    <property type="match status" value="1"/>
</dbReference>
<feature type="region of interest" description="Disordered" evidence="5">
    <location>
        <begin position="242"/>
        <end position="271"/>
    </location>
</feature>
<evidence type="ECO:0000313" key="7">
    <source>
        <dbReference type="EMBL" id="GAA2421168.1"/>
    </source>
</evidence>
<gene>
    <name evidence="7" type="ORF">GCM10010191_35700</name>
</gene>
<evidence type="ECO:0000259" key="6">
    <source>
        <dbReference type="PROSITE" id="PS51935"/>
    </source>
</evidence>
<evidence type="ECO:0000256" key="3">
    <source>
        <dbReference type="ARBA" id="ARBA00022801"/>
    </source>
</evidence>
<evidence type="ECO:0000256" key="2">
    <source>
        <dbReference type="ARBA" id="ARBA00022670"/>
    </source>
</evidence>
<dbReference type="Pfam" id="PF13400">
    <property type="entry name" value="Tad"/>
    <property type="match status" value="1"/>
</dbReference>
<proteinExistence type="inferred from homology"/>
<dbReference type="SUPFAM" id="SSF54001">
    <property type="entry name" value="Cysteine proteinases"/>
    <property type="match status" value="1"/>
</dbReference>
<feature type="region of interest" description="Disordered" evidence="5">
    <location>
        <begin position="187"/>
        <end position="207"/>
    </location>
</feature>
<organism evidence="7 8">
    <name type="scientific">Actinomadura vinacea</name>
    <dbReference type="NCBI Taxonomy" id="115336"/>
    <lineage>
        <taxon>Bacteria</taxon>
        <taxon>Bacillati</taxon>
        <taxon>Actinomycetota</taxon>
        <taxon>Actinomycetes</taxon>
        <taxon>Streptosporangiales</taxon>
        <taxon>Thermomonosporaceae</taxon>
        <taxon>Actinomadura</taxon>
    </lineage>
</organism>
<dbReference type="InterPro" id="IPR028087">
    <property type="entry name" value="Tad_N"/>
</dbReference>
<comment type="caution">
    <text evidence="7">The sequence shown here is derived from an EMBL/GenBank/DDBJ whole genome shotgun (WGS) entry which is preliminary data.</text>
</comment>
<dbReference type="InterPro" id="IPR051794">
    <property type="entry name" value="PG_Endopeptidase_C40"/>
</dbReference>